<dbReference type="InterPro" id="IPR051156">
    <property type="entry name" value="Mito/Outer_Membr_Metalloprot"/>
</dbReference>
<keyword evidence="4 6" id="KW-0862">Zinc</keyword>
<comment type="cofactor">
    <cofactor evidence="6">
        <name>Zn(2+)</name>
        <dbReference type="ChEBI" id="CHEBI:29105"/>
    </cofactor>
    <text evidence="6">Binds 1 zinc ion per subunit.</text>
</comment>
<dbReference type="Pfam" id="PF01435">
    <property type="entry name" value="Peptidase_M48"/>
    <property type="match status" value="1"/>
</dbReference>
<evidence type="ECO:0000313" key="9">
    <source>
        <dbReference type="Proteomes" id="UP001153069"/>
    </source>
</evidence>
<proteinExistence type="inferred from homology"/>
<dbReference type="EMBL" id="CAICTM010001858">
    <property type="protein sequence ID" value="CAB9526628.1"/>
    <property type="molecule type" value="Genomic_DNA"/>
</dbReference>
<dbReference type="InterPro" id="IPR001915">
    <property type="entry name" value="Peptidase_M48"/>
</dbReference>
<dbReference type="OrthoDB" id="7464992at2759"/>
<dbReference type="Proteomes" id="UP001153069">
    <property type="component" value="Unassembled WGS sequence"/>
</dbReference>
<evidence type="ECO:0000256" key="6">
    <source>
        <dbReference type="RuleBase" id="RU003983"/>
    </source>
</evidence>
<dbReference type="PANTHER" id="PTHR22726">
    <property type="entry name" value="METALLOENDOPEPTIDASE OMA1"/>
    <property type="match status" value="1"/>
</dbReference>
<accession>A0A9N8HTD1</accession>
<reference evidence="8" key="1">
    <citation type="submission" date="2020-06" db="EMBL/GenBank/DDBJ databases">
        <authorList>
            <consortium name="Plant Systems Biology data submission"/>
        </authorList>
    </citation>
    <scope>NUCLEOTIDE SEQUENCE</scope>
    <source>
        <strain evidence="8">D6</strain>
    </source>
</reference>
<dbReference type="GO" id="GO:0051603">
    <property type="term" value="P:proteolysis involved in protein catabolic process"/>
    <property type="evidence" value="ECO:0007669"/>
    <property type="project" value="TreeGrafter"/>
</dbReference>
<dbReference type="AlphaFoldDB" id="A0A9N8HTD1"/>
<dbReference type="GO" id="GO:0004222">
    <property type="term" value="F:metalloendopeptidase activity"/>
    <property type="evidence" value="ECO:0007669"/>
    <property type="project" value="InterPro"/>
</dbReference>
<evidence type="ECO:0000256" key="4">
    <source>
        <dbReference type="ARBA" id="ARBA00022833"/>
    </source>
</evidence>
<dbReference type="Gene3D" id="3.30.2010.10">
    <property type="entry name" value="Metalloproteases ('zincins'), catalytic domain"/>
    <property type="match status" value="1"/>
</dbReference>
<evidence type="ECO:0000256" key="2">
    <source>
        <dbReference type="ARBA" id="ARBA00022723"/>
    </source>
</evidence>
<keyword evidence="1 6" id="KW-0645">Protease</keyword>
<comment type="similarity">
    <text evidence="6">Belongs to the peptidase M48 family.</text>
</comment>
<gene>
    <name evidence="8" type="ORF">SEMRO_1860_G302100.1</name>
</gene>
<evidence type="ECO:0000313" key="8">
    <source>
        <dbReference type="EMBL" id="CAB9526628.1"/>
    </source>
</evidence>
<keyword evidence="2" id="KW-0479">Metal-binding</keyword>
<name>A0A9N8HTD1_9STRA</name>
<dbReference type="PANTHER" id="PTHR22726:SF1">
    <property type="entry name" value="METALLOENDOPEPTIDASE OMA1, MITOCHONDRIAL"/>
    <property type="match status" value="1"/>
</dbReference>
<protein>
    <submittedName>
        <fullName evidence="8">Metalloendopeptidase OMA1, mitochondrial</fullName>
    </submittedName>
</protein>
<evidence type="ECO:0000256" key="1">
    <source>
        <dbReference type="ARBA" id="ARBA00022670"/>
    </source>
</evidence>
<keyword evidence="5 6" id="KW-0482">Metalloprotease</keyword>
<dbReference type="GO" id="GO:0016020">
    <property type="term" value="C:membrane"/>
    <property type="evidence" value="ECO:0007669"/>
    <property type="project" value="TreeGrafter"/>
</dbReference>
<dbReference type="GO" id="GO:0046872">
    <property type="term" value="F:metal ion binding"/>
    <property type="evidence" value="ECO:0007669"/>
    <property type="project" value="UniProtKB-KW"/>
</dbReference>
<evidence type="ECO:0000256" key="3">
    <source>
        <dbReference type="ARBA" id="ARBA00022801"/>
    </source>
</evidence>
<feature type="domain" description="Peptidase M48" evidence="7">
    <location>
        <begin position="210"/>
        <end position="386"/>
    </location>
</feature>
<keyword evidence="3 6" id="KW-0378">Hydrolase</keyword>
<evidence type="ECO:0000259" key="7">
    <source>
        <dbReference type="Pfam" id="PF01435"/>
    </source>
</evidence>
<organism evidence="8 9">
    <name type="scientific">Seminavis robusta</name>
    <dbReference type="NCBI Taxonomy" id="568900"/>
    <lineage>
        <taxon>Eukaryota</taxon>
        <taxon>Sar</taxon>
        <taxon>Stramenopiles</taxon>
        <taxon>Ochrophyta</taxon>
        <taxon>Bacillariophyta</taxon>
        <taxon>Bacillariophyceae</taxon>
        <taxon>Bacillariophycidae</taxon>
        <taxon>Naviculales</taxon>
        <taxon>Naviculaceae</taxon>
        <taxon>Seminavis</taxon>
    </lineage>
</organism>
<evidence type="ECO:0000256" key="5">
    <source>
        <dbReference type="ARBA" id="ARBA00023049"/>
    </source>
</evidence>
<comment type="caution">
    <text evidence="8">The sequence shown here is derived from an EMBL/GenBank/DDBJ whole genome shotgun (WGS) entry which is preliminary data.</text>
</comment>
<keyword evidence="9" id="KW-1185">Reference proteome</keyword>
<sequence>MLSRAALQQQCRLIRRVPCHWQHSGNNQTIVVLRWNNRRWLSAKSTPVVEKAQTQQQEGRWRSSLRRFAFFVKMLRIPALGLSVYALGRQQGIIECSRNPRLIEDELLQTILMDVGVKDRSQVQIYSSEDSVTLAATSVGILQSKTIRIGNDIVRCASLFVRKKLAKAIQDVKDKQPSDVSQEDFIKACHKDENFAYWTQALYRVEGEDPNIPWKYILIDSPLANAFVTEILPQRFFVTTKMFDDYIENEDELAVVLGHEMSHLILGHVSQRNNLETALRTVEVLLLSIDPTEGLMSLGVIAGLAWMRGVLMASFSREHETEADELGTQLAAMACYDTKRGSLVMKKMHDHQVKMSGQPKSNSDSHLLHLLDSHPPSIDRYEKILKQSETENPQKYNSQCATIQERMIQAVWGGRGN</sequence>